<reference evidence="2" key="1">
    <citation type="submission" date="2018-12" db="EMBL/GenBank/DDBJ databases">
        <title>Tengunoibacter tsumagoiensis gen. nov., sp. nov., Dictyobacter kobayashii sp. nov., D. alpinus sp. nov., and D. joshuensis sp. nov. and description of Dictyobacteraceae fam. nov. within the order Ktedonobacterales isolated from Tengu-no-mugimeshi.</title>
        <authorList>
            <person name="Wang C.M."/>
            <person name="Zheng Y."/>
            <person name="Sakai Y."/>
            <person name="Toyoda A."/>
            <person name="Minakuchi Y."/>
            <person name="Abe K."/>
            <person name="Yokota A."/>
            <person name="Yabe S."/>
        </authorList>
    </citation>
    <scope>NUCLEOTIDE SEQUENCE [LARGE SCALE GENOMIC DNA]</scope>
    <source>
        <strain evidence="2">S-27</strain>
    </source>
</reference>
<proteinExistence type="predicted"/>
<organism evidence="1 2">
    <name type="scientific">Dictyobacter aurantiacus</name>
    <dbReference type="NCBI Taxonomy" id="1936993"/>
    <lineage>
        <taxon>Bacteria</taxon>
        <taxon>Bacillati</taxon>
        <taxon>Chloroflexota</taxon>
        <taxon>Ktedonobacteria</taxon>
        <taxon>Ktedonobacterales</taxon>
        <taxon>Dictyobacteraceae</taxon>
        <taxon>Dictyobacter</taxon>
    </lineage>
</organism>
<sequence>MYVYMHLKAQQFGSTLVVLPNCCAFYKLCYYPISIGDNQWSSDGGPVVKPGGVVDGHLDTAVGPVICVPLTVCGTLVPGPKSLPSD</sequence>
<accession>A0A401ZIP3</accession>
<gene>
    <name evidence="1" type="ORF">KDAU_40460</name>
</gene>
<dbReference type="EMBL" id="BIFQ01000001">
    <property type="protein sequence ID" value="GCE06717.1"/>
    <property type="molecule type" value="Genomic_DNA"/>
</dbReference>
<dbReference type="Proteomes" id="UP000287224">
    <property type="component" value="Unassembled WGS sequence"/>
</dbReference>
<protein>
    <submittedName>
        <fullName evidence="1">Uncharacterized protein</fullName>
    </submittedName>
</protein>
<evidence type="ECO:0000313" key="1">
    <source>
        <dbReference type="EMBL" id="GCE06717.1"/>
    </source>
</evidence>
<keyword evidence="2" id="KW-1185">Reference proteome</keyword>
<comment type="caution">
    <text evidence="1">The sequence shown here is derived from an EMBL/GenBank/DDBJ whole genome shotgun (WGS) entry which is preliminary data.</text>
</comment>
<dbReference type="AlphaFoldDB" id="A0A401ZIP3"/>
<evidence type="ECO:0000313" key="2">
    <source>
        <dbReference type="Proteomes" id="UP000287224"/>
    </source>
</evidence>
<name>A0A401ZIP3_9CHLR</name>